<proteinExistence type="predicted"/>
<dbReference type="EMBL" id="SLWV01000026">
    <property type="protein sequence ID" value="TCO70419.1"/>
    <property type="molecule type" value="Genomic_DNA"/>
</dbReference>
<protein>
    <submittedName>
        <fullName evidence="2">Uncharacterized protein</fullName>
    </submittedName>
</protein>
<evidence type="ECO:0000313" key="3">
    <source>
        <dbReference type="Proteomes" id="UP000294919"/>
    </source>
</evidence>
<comment type="caution">
    <text evidence="2">The sequence shown here is derived from an EMBL/GenBank/DDBJ whole genome shotgun (WGS) entry which is preliminary data.</text>
</comment>
<feature type="transmembrane region" description="Helical" evidence="1">
    <location>
        <begin position="38"/>
        <end position="60"/>
    </location>
</feature>
<organism evidence="2 3">
    <name type="scientific">Marinisporobacter balticus</name>
    <dbReference type="NCBI Taxonomy" id="2018667"/>
    <lineage>
        <taxon>Bacteria</taxon>
        <taxon>Bacillati</taxon>
        <taxon>Bacillota</taxon>
        <taxon>Clostridia</taxon>
        <taxon>Peptostreptococcales</taxon>
        <taxon>Thermotaleaceae</taxon>
        <taxon>Marinisporobacter</taxon>
    </lineage>
</organism>
<gene>
    <name evidence="2" type="ORF">EV214_12639</name>
</gene>
<keyword evidence="3" id="KW-1185">Reference proteome</keyword>
<dbReference type="Proteomes" id="UP000294919">
    <property type="component" value="Unassembled WGS sequence"/>
</dbReference>
<keyword evidence="1" id="KW-0812">Transmembrane</keyword>
<evidence type="ECO:0000256" key="1">
    <source>
        <dbReference type="SAM" id="Phobius"/>
    </source>
</evidence>
<name>A0A4R2KIN3_9FIRM</name>
<sequence>MPRKTTIDTVGRQEIHAFLKELKRAQDQSDSISKGMTIIGGVSLLVGFVNPIIGTALGAFSTYHSNKISNLAGMCRAYERQFETYKDYIQDGICESITITIEWESVSGNGYNGWVPRKLPTGQINQH</sequence>
<evidence type="ECO:0000313" key="2">
    <source>
        <dbReference type="EMBL" id="TCO70419.1"/>
    </source>
</evidence>
<keyword evidence="1" id="KW-1133">Transmembrane helix</keyword>
<accession>A0A4R2KIN3</accession>
<reference evidence="2 3" key="1">
    <citation type="submission" date="2019-03" db="EMBL/GenBank/DDBJ databases">
        <title>Genomic Encyclopedia of Type Strains, Phase IV (KMG-IV): sequencing the most valuable type-strain genomes for metagenomic binning, comparative biology and taxonomic classification.</title>
        <authorList>
            <person name="Goeker M."/>
        </authorList>
    </citation>
    <scope>NUCLEOTIDE SEQUENCE [LARGE SCALE GENOMIC DNA]</scope>
    <source>
        <strain evidence="2 3">DSM 102940</strain>
    </source>
</reference>
<dbReference type="AlphaFoldDB" id="A0A4R2KIN3"/>
<dbReference type="RefSeq" id="WP_132247113.1">
    <property type="nucleotide sequence ID" value="NZ_SLWV01000026.1"/>
</dbReference>
<keyword evidence="1" id="KW-0472">Membrane</keyword>